<protein>
    <submittedName>
        <fullName evidence="2">Uncharacterized protein</fullName>
    </submittedName>
</protein>
<keyword evidence="1" id="KW-0472">Membrane</keyword>
<keyword evidence="3" id="KW-1185">Reference proteome</keyword>
<dbReference type="Proteomes" id="UP000019804">
    <property type="component" value="Unassembled WGS sequence"/>
</dbReference>
<evidence type="ECO:0000313" key="2">
    <source>
        <dbReference type="EMBL" id="EYE96027.1"/>
    </source>
</evidence>
<dbReference type="RefSeq" id="XP_040639715.1">
    <property type="nucleotide sequence ID" value="XM_040781721.1"/>
</dbReference>
<accession>A0A017SGG7</accession>
<sequence length="51" mass="6089">MYYGLNIQSAYETQKLVRRPWRTDVLAFSTLSIVSITFYTVEACLMRTWQH</sequence>
<organism evidence="2 3">
    <name type="scientific">Aspergillus ruber (strain CBS 135680)</name>
    <dbReference type="NCBI Taxonomy" id="1388766"/>
    <lineage>
        <taxon>Eukaryota</taxon>
        <taxon>Fungi</taxon>
        <taxon>Dikarya</taxon>
        <taxon>Ascomycota</taxon>
        <taxon>Pezizomycotina</taxon>
        <taxon>Eurotiomycetes</taxon>
        <taxon>Eurotiomycetidae</taxon>
        <taxon>Eurotiales</taxon>
        <taxon>Aspergillaceae</taxon>
        <taxon>Aspergillus</taxon>
        <taxon>Aspergillus subgen. Aspergillus</taxon>
    </lineage>
</organism>
<feature type="transmembrane region" description="Helical" evidence="1">
    <location>
        <begin position="25"/>
        <end position="45"/>
    </location>
</feature>
<keyword evidence="1" id="KW-1133">Transmembrane helix</keyword>
<name>A0A017SGG7_ASPRC</name>
<gene>
    <name evidence="2" type="ORF">EURHEDRAFT_411768</name>
</gene>
<keyword evidence="1" id="KW-0812">Transmembrane</keyword>
<dbReference type="HOGENOM" id="CLU_3105951_0_0_1"/>
<dbReference type="EMBL" id="KK088420">
    <property type="protein sequence ID" value="EYE96027.1"/>
    <property type="molecule type" value="Genomic_DNA"/>
</dbReference>
<proteinExistence type="predicted"/>
<evidence type="ECO:0000256" key="1">
    <source>
        <dbReference type="SAM" id="Phobius"/>
    </source>
</evidence>
<dbReference type="AlphaFoldDB" id="A0A017SGG7"/>
<evidence type="ECO:0000313" key="3">
    <source>
        <dbReference type="Proteomes" id="UP000019804"/>
    </source>
</evidence>
<reference evidence="3" key="1">
    <citation type="journal article" date="2014" name="Nat. Commun.">
        <title>Genomic adaptations of the halophilic Dead Sea filamentous fungus Eurotium rubrum.</title>
        <authorList>
            <person name="Kis-Papo T."/>
            <person name="Weig A.R."/>
            <person name="Riley R."/>
            <person name="Persoh D."/>
            <person name="Salamov A."/>
            <person name="Sun H."/>
            <person name="Lipzen A."/>
            <person name="Wasser S.P."/>
            <person name="Rambold G."/>
            <person name="Grigoriev I.V."/>
            <person name="Nevo E."/>
        </authorList>
    </citation>
    <scope>NUCLEOTIDE SEQUENCE [LARGE SCALE GENOMIC DNA]</scope>
    <source>
        <strain evidence="3">CBS 135680</strain>
    </source>
</reference>
<dbReference type="GeneID" id="63696845"/>